<dbReference type="EMBL" id="BAAADQ010000002">
    <property type="protein sequence ID" value="GAA0534918.1"/>
    <property type="molecule type" value="Genomic_DNA"/>
</dbReference>
<reference evidence="4" key="2">
    <citation type="submission" date="2023-12" db="EMBL/GenBank/DDBJ databases">
        <authorList>
            <person name="Sun Q."/>
            <person name="Inoue M."/>
        </authorList>
    </citation>
    <scope>NUCLEOTIDE SEQUENCE</scope>
    <source>
        <strain evidence="4">JCM 14265</strain>
    </source>
</reference>
<comment type="cofactor">
    <cofactor evidence="1">
        <name>Mg(2+)</name>
        <dbReference type="ChEBI" id="CHEBI:18420"/>
    </cofactor>
</comment>
<dbReference type="PROSITE" id="PS51462">
    <property type="entry name" value="NUDIX"/>
    <property type="match status" value="1"/>
</dbReference>
<dbReference type="Gene3D" id="3.90.79.10">
    <property type="entry name" value="Nucleoside Triphosphate Pyrophosphohydrolase"/>
    <property type="match status" value="1"/>
</dbReference>
<dbReference type="PANTHER" id="PTHR43046:SF14">
    <property type="entry name" value="MUTT_NUDIX FAMILY PROTEIN"/>
    <property type="match status" value="1"/>
</dbReference>
<dbReference type="Pfam" id="PF00293">
    <property type="entry name" value="NUDIX"/>
    <property type="match status" value="1"/>
</dbReference>
<keyword evidence="2" id="KW-0378">Hydrolase</keyword>
<dbReference type="SUPFAM" id="SSF55811">
    <property type="entry name" value="Nudix"/>
    <property type="match status" value="1"/>
</dbReference>
<reference evidence="4" key="1">
    <citation type="journal article" date="2014" name="Int. J. Syst. Evol. Microbiol.">
        <title>Complete genome sequence of Corynebacterium casei LMG S-19264T (=DSM 44701T), isolated from a smear-ripened cheese.</title>
        <authorList>
            <consortium name="US DOE Joint Genome Institute (JGI-PGF)"/>
            <person name="Walter F."/>
            <person name="Albersmeier A."/>
            <person name="Kalinowski J."/>
            <person name="Ruckert C."/>
        </authorList>
    </citation>
    <scope>NUCLEOTIDE SEQUENCE</scope>
    <source>
        <strain evidence="4">JCM 14265</strain>
    </source>
</reference>
<accession>A0AAV3SNL0</accession>
<name>A0AAV3SNL0_9EURY</name>
<evidence type="ECO:0000256" key="2">
    <source>
        <dbReference type="ARBA" id="ARBA00022801"/>
    </source>
</evidence>
<evidence type="ECO:0000313" key="5">
    <source>
        <dbReference type="Proteomes" id="UP001501425"/>
    </source>
</evidence>
<dbReference type="CDD" id="cd02883">
    <property type="entry name" value="NUDIX_Hydrolase"/>
    <property type="match status" value="1"/>
</dbReference>
<evidence type="ECO:0000256" key="1">
    <source>
        <dbReference type="ARBA" id="ARBA00001946"/>
    </source>
</evidence>
<protein>
    <submittedName>
        <fullName evidence="4">NUDIX domain-containing protein</fullName>
    </submittedName>
</protein>
<dbReference type="InterPro" id="IPR000086">
    <property type="entry name" value="NUDIX_hydrolase_dom"/>
</dbReference>
<dbReference type="GO" id="GO:0016787">
    <property type="term" value="F:hydrolase activity"/>
    <property type="evidence" value="ECO:0007669"/>
    <property type="project" value="UniProtKB-KW"/>
</dbReference>
<dbReference type="PANTHER" id="PTHR43046">
    <property type="entry name" value="GDP-MANNOSE MANNOSYL HYDROLASE"/>
    <property type="match status" value="1"/>
</dbReference>
<organism evidence="4 5">
    <name type="scientific">Halorubrum ejinorense</name>
    <dbReference type="NCBI Taxonomy" id="425309"/>
    <lineage>
        <taxon>Archaea</taxon>
        <taxon>Methanobacteriati</taxon>
        <taxon>Methanobacteriota</taxon>
        <taxon>Stenosarchaea group</taxon>
        <taxon>Halobacteria</taxon>
        <taxon>Halobacteriales</taxon>
        <taxon>Haloferacaceae</taxon>
        <taxon>Halorubrum</taxon>
    </lineage>
</organism>
<sequence length="143" mass="15894">MSEGEPERRALRFGAKALVTSDGRVLLIKERHEDGSPFWTLPGGGVESGESFTACLDREIREEIRCRASVGERVGGCVYHHTSRPATTVYAVFDASLRSEPEPNPAESILDYAWLEPTDLLSTTLDPVRRFVERTVAETDGER</sequence>
<gene>
    <name evidence="4" type="ORF">GCM10008994_07320</name>
</gene>
<dbReference type="InterPro" id="IPR015797">
    <property type="entry name" value="NUDIX_hydrolase-like_dom_sf"/>
</dbReference>
<dbReference type="AlphaFoldDB" id="A0AAV3SNL0"/>
<evidence type="ECO:0000313" key="4">
    <source>
        <dbReference type="EMBL" id="GAA0534918.1"/>
    </source>
</evidence>
<feature type="domain" description="Nudix hydrolase" evidence="3">
    <location>
        <begin position="8"/>
        <end position="137"/>
    </location>
</feature>
<proteinExistence type="predicted"/>
<dbReference type="RefSeq" id="WP_371152868.1">
    <property type="nucleotide sequence ID" value="NZ_JBEDNW010000004.1"/>
</dbReference>
<comment type="caution">
    <text evidence="4">The sequence shown here is derived from an EMBL/GenBank/DDBJ whole genome shotgun (WGS) entry which is preliminary data.</text>
</comment>
<dbReference type="Proteomes" id="UP001501425">
    <property type="component" value="Unassembled WGS sequence"/>
</dbReference>
<evidence type="ECO:0000259" key="3">
    <source>
        <dbReference type="PROSITE" id="PS51462"/>
    </source>
</evidence>